<evidence type="ECO:0000256" key="5">
    <source>
        <dbReference type="ARBA" id="ARBA00022853"/>
    </source>
</evidence>
<evidence type="ECO:0000313" key="12">
    <source>
        <dbReference type="EMBL" id="ORY34883.1"/>
    </source>
</evidence>
<sequence>MSTREAEINSAATAILEEMISDLILSTAISAHREIKRGLVLCGTCNTFCRSHNVLELSSSSASSSSLRVPSIEAGSSTSRSNSPQPPSAESRVAGYLVGPEKGTGGATGIGSGSGRMDGSGNVFFDCLVCSRPIASNRYAPHLSSCLGFNGGRRGAARSAANKARLGAHDRSSPSPYTGDSDGESTASRRKKNGLNGNGKRGKSPTKLGGLGKKSKTTSGTSTPIPSSRPALPPSKLGRTPTVSTASPVLAPSQTSTASRKTLPGIDVPIEIDADGDEYVPPIEVLDDDSSEGADDDY</sequence>
<comment type="similarity">
    <text evidence="10">Belongs to the SGF11 family.</text>
</comment>
<keyword evidence="5" id="KW-0156">Chromatin regulator</keyword>
<comment type="subcellular location">
    <subcellularLocation>
        <location evidence="1 10">Nucleus</location>
    </subcellularLocation>
</comment>
<gene>
    <name evidence="12" type="ORF">BCR39DRAFT_515359</name>
</gene>
<accession>A0A1Y2BJC3</accession>
<evidence type="ECO:0000256" key="1">
    <source>
        <dbReference type="ARBA" id="ARBA00004123"/>
    </source>
</evidence>
<dbReference type="Gene3D" id="3.30.160.60">
    <property type="entry name" value="Classic Zinc Finger"/>
    <property type="match status" value="1"/>
</dbReference>
<proteinExistence type="inferred from homology"/>
<dbReference type="Proteomes" id="UP000193986">
    <property type="component" value="Unassembled WGS sequence"/>
</dbReference>
<dbReference type="GO" id="GO:0000124">
    <property type="term" value="C:SAGA complex"/>
    <property type="evidence" value="ECO:0007669"/>
    <property type="project" value="TreeGrafter"/>
</dbReference>
<dbReference type="STRING" id="71784.A0A1Y2BJC3"/>
<reference evidence="12 13" key="1">
    <citation type="submission" date="2016-07" db="EMBL/GenBank/DDBJ databases">
        <title>Pervasive Adenine N6-methylation of Active Genes in Fungi.</title>
        <authorList>
            <consortium name="DOE Joint Genome Institute"/>
            <person name="Mondo S.J."/>
            <person name="Dannebaum R.O."/>
            <person name="Kuo R.C."/>
            <person name="Labutti K."/>
            <person name="Haridas S."/>
            <person name="Kuo A."/>
            <person name="Salamov A."/>
            <person name="Ahrendt S.R."/>
            <person name="Lipzen A."/>
            <person name="Sullivan W."/>
            <person name="Andreopoulos W.B."/>
            <person name="Clum A."/>
            <person name="Lindquist E."/>
            <person name="Daum C."/>
            <person name="Ramamoorthy G.K."/>
            <person name="Gryganskyi A."/>
            <person name="Culley D."/>
            <person name="Magnuson J.K."/>
            <person name="James T.Y."/>
            <person name="O'Malley M.A."/>
            <person name="Stajich J.E."/>
            <person name="Spatafora J.W."/>
            <person name="Visel A."/>
            <person name="Grigoriev I.V."/>
        </authorList>
    </citation>
    <scope>NUCLEOTIDE SEQUENCE [LARGE SCALE GENOMIC DNA]</scope>
    <source>
        <strain evidence="12 13">68-887.2</strain>
    </source>
</reference>
<dbReference type="InterPro" id="IPR013246">
    <property type="entry name" value="SAGA_su_Sgf11"/>
</dbReference>
<evidence type="ECO:0000256" key="3">
    <source>
        <dbReference type="ARBA" id="ARBA00022771"/>
    </source>
</evidence>
<keyword evidence="9" id="KW-0539">Nucleus</keyword>
<dbReference type="PANTHER" id="PTHR46367">
    <property type="entry name" value="ATAXIN-7-LIKE PROTEIN 3"/>
    <property type="match status" value="1"/>
</dbReference>
<keyword evidence="2" id="KW-0479">Metal-binding</keyword>
<keyword evidence="7 10" id="KW-0010">Activator</keyword>
<keyword evidence="13" id="KW-1185">Reference proteome</keyword>
<evidence type="ECO:0000256" key="7">
    <source>
        <dbReference type="ARBA" id="ARBA00023159"/>
    </source>
</evidence>
<evidence type="ECO:0000313" key="13">
    <source>
        <dbReference type="Proteomes" id="UP000193986"/>
    </source>
</evidence>
<evidence type="ECO:0000256" key="9">
    <source>
        <dbReference type="ARBA" id="ARBA00023242"/>
    </source>
</evidence>
<keyword evidence="4" id="KW-0862">Zinc</keyword>
<name>A0A1Y2BJC3_9TREE</name>
<evidence type="ECO:0000256" key="2">
    <source>
        <dbReference type="ARBA" id="ARBA00022723"/>
    </source>
</evidence>
<protein>
    <recommendedName>
        <fullName evidence="10">SAGA-associated factor 11</fullName>
    </recommendedName>
</protein>
<evidence type="ECO:0000256" key="8">
    <source>
        <dbReference type="ARBA" id="ARBA00023163"/>
    </source>
</evidence>
<keyword evidence="3" id="KW-0863">Zinc-finger</keyword>
<evidence type="ECO:0000256" key="10">
    <source>
        <dbReference type="RuleBase" id="RU261113"/>
    </source>
</evidence>
<dbReference type="GO" id="GO:0006357">
    <property type="term" value="P:regulation of transcription by RNA polymerase II"/>
    <property type="evidence" value="ECO:0007669"/>
    <property type="project" value="TreeGrafter"/>
</dbReference>
<dbReference type="PANTHER" id="PTHR46367:SF1">
    <property type="entry name" value="ATAXIN-7-LIKE PROTEIN 3"/>
    <property type="match status" value="1"/>
</dbReference>
<dbReference type="GO" id="GO:0003713">
    <property type="term" value="F:transcription coactivator activity"/>
    <property type="evidence" value="ECO:0007669"/>
    <property type="project" value="TreeGrafter"/>
</dbReference>
<feature type="compositionally biased region" description="Polar residues" evidence="11">
    <location>
        <begin position="241"/>
        <end position="260"/>
    </location>
</feature>
<dbReference type="AlphaFoldDB" id="A0A1Y2BJC3"/>
<dbReference type="InterPro" id="IPR051078">
    <property type="entry name" value="SGF11"/>
</dbReference>
<evidence type="ECO:0000256" key="4">
    <source>
        <dbReference type="ARBA" id="ARBA00022833"/>
    </source>
</evidence>
<keyword evidence="6" id="KW-0805">Transcription regulation</keyword>
<dbReference type="OrthoDB" id="21557at2759"/>
<evidence type="ECO:0000256" key="6">
    <source>
        <dbReference type="ARBA" id="ARBA00023015"/>
    </source>
</evidence>
<dbReference type="EMBL" id="MCFC01000002">
    <property type="protein sequence ID" value="ORY34883.1"/>
    <property type="molecule type" value="Genomic_DNA"/>
</dbReference>
<dbReference type="GO" id="GO:0006325">
    <property type="term" value="P:chromatin organization"/>
    <property type="evidence" value="ECO:0007669"/>
    <property type="project" value="UniProtKB-KW"/>
</dbReference>
<evidence type="ECO:0000256" key="11">
    <source>
        <dbReference type="SAM" id="MobiDB-lite"/>
    </source>
</evidence>
<feature type="compositionally biased region" description="Polar residues" evidence="11">
    <location>
        <begin position="74"/>
        <end position="83"/>
    </location>
</feature>
<keyword evidence="8" id="KW-0804">Transcription</keyword>
<feature type="compositionally biased region" description="Acidic residues" evidence="11">
    <location>
        <begin position="285"/>
        <end position="298"/>
    </location>
</feature>
<comment type="caution">
    <text evidence="12">The sequence shown here is derived from an EMBL/GenBank/DDBJ whole genome shotgun (WGS) entry which is preliminary data.</text>
</comment>
<feature type="region of interest" description="Disordered" evidence="11">
    <location>
        <begin position="160"/>
        <end position="298"/>
    </location>
</feature>
<dbReference type="Pfam" id="PF08209">
    <property type="entry name" value="Sgf11"/>
    <property type="match status" value="1"/>
</dbReference>
<dbReference type="GO" id="GO:0008270">
    <property type="term" value="F:zinc ion binding"/>
    <property type="evidence" value="ECO:0007669"/>
    <property type="project" value="UniProtKB-KW"/>
</dbReference>
<dbReference type="GO" id="GO:0071819">
    <property type="term" value="C:DUBm complex"/>
    <property type="evidence" value="ECO:0007669"/>
    <property type="project" value="TreeGrafter"/>
</dbReference>
<organism evidence="12 13">
    <name type="scientific">Naematelia encephala</name>
    <dbReference type="NCBI Taxonomy" id="71784"/>
    <lineage>
        <taxon>Eukaryota</taxon>
        <taxon>Fungi</taxon>
        <taxon>Dikarya</taxon>
        <taxon>Basidiomycota</taxon>
        <taxon>Agaricomycotina</taxon>
        <taxon>Tremellomycetes</taxon>
        <taxon>Tremellales</taxon>
        <taxon>Naemateliaceae</taxon>
        <taxon>Naematelia</taxon>
    </lineage>
</organism>
<feature type="compositionally biased region" description="Low complexity" evidence="11">
    <location>
        <begin position="217"/>
        <end position="228"/>
    </location>
</feature>
<feature type="region of interest" description="Disordered" evidence="11">
    <location>
        <begin position="68"/>
        <end position="92"/>
    </location>
</feature>
<dbReference type="InParanoid" id="A0A1Y2BJC3"/>